<name>A0A517TTL4_9BACT</name>
<dbReference type="GO" id="GO:0016787">
    <property type="term" value="F:hydrolase activity"/>
    <property type="evidence" value="ECO:0007669"/>
    <property type="project" value="UniProtKB-KW"/>
</dbReference>
<dbReference type="PROSITE" id="PS51462">
    <property type="entry name" value="NUDIX"/>
    <property type="match status" value="1"/>
</dbReference>
<evidence type="ECO:0000256" key="2">
    <source>
        <dbReference type="ARBA" id="ARBA00022801"/>
    </source>
</evidence>
<dbReference type="InterPro" id="IPR020476">
    <property type="entry name" value="Nudix_hydrolase"/>
</dbReference>
<dbReference type="PRINTS" id="PR00502">
    <property type="entry name" value="NUDIXFAMILY"/>
</dbReference>
<comment type="cofactor">
    <cofactor evidence="1">
        <name>Mg(2+)</name>
        <dbReference type="ChEBI" id="CHEBI:18420"/>
    </cofactor>
</comment>
<dbReference type="PANTHER" id="PTHR43046:SF16">
    <property type="entry name" value="ADP-RIBOSE PYROPHOSPHATASE YJHB-RELATED"/>
    <property type="match status" value="1"/>
</dbReference>
<gene>
    <name evidence="4" type="ORF">I41_08690</name>
</gene>
<dbReference type="InterPro" id="IPR000086">
    <property type="entry name" value="NUDIX_hydrolase_dom"/>
</dbReference>
<dbReference type="KEGG" id="llh:I41_08690"/>
<evidence type="ECO:0000256" key="1">
    <source>
        <dbReference type="ARBA" id="ARBA00001946"/>
    </source>
</evidence>
<proteinExistence type="predicted"/>
<reference evidence="4 5" key="1">
    <citation type="submission" date="2019-02" db="EMBL/GenBank/DDBJ databases">
        <title>Deep-cultivation of Planctomycetes and their phenomic and genomic characterization uncovers novel biology.</title>
        <authorList>
            <person name="Wiegand S."/>
            <person name="Jogler M."/>
            <person name="Boedeker C."/>
            <person name="Pinto D."/>
            <person name="Vollmers J."/>
            <person name="Rivas-Marin E."/>
            <person name="Kohn T."/>
            <person name="Peeters S.H."/>
            <person name="Heuer A."/>
            <person name="Rast P."/>
            <person name="Oberbeckmann S."/>
            <person name="Bunk B."/>
            <person name="Jeske O."/>
            <person name="Meyerdierks A."/>
            <person name="Storesund J.E."/>
            <person name="Kallscheuer N."/>
            <person name="Luecker S."/>
            <person name="Lage O.M."/>
            <person name="Pohl T."/>
            <person name="Merkel B.J."/>
            <person name="Hornburger P."/>
            <person name="Mueller R.-W."/>
            <person name="Bruemmer F."/>
            <person name="Labrenz M."/>
            <person name="Spormann A.M."/>
            <person name="Op den Camp H."/>
            <person name="Overmann J."/>
            <person name="Amann R."/>
            <person name="Jetten M.S.M."/>
            <person name="Mascher T."/>
            <person name="Medema M.H."/>
            <person name="Devos D.P."/>
            <person name="Kaster A.-K."/>
            <person name="Ovreas L."/>
            <person name="Rohde M."/>
            <person name="Galperin M.Y."/>
            <person name="Jogler C."/>
        </authorList>
    </citation>
    <scope>NUCLEOTIDE SEQUENCE [LARGE SCALE GENOMIC DNA]</scope>
    <source>
        <strain evidence="4 5">I41</strain>
    </source>
</reference>
<evidence type="ECO:0000313" key="5">
    <source>
        <dbReference type="Proteomes" id="UP000317909"/>
    </source>
</evidence>
<dbReference type="AlphaFoldDB" id="A0A517TTL4"/>
<keyword evidence="2" id="KW-0378">Hydrolase</keyword>
<protein>
    <recommendedName>
        <fullName evidence="3">Nudix hydrolase domain-containing protein</fullName>
    </recommendedName>
</protein>
<dbReference type="EMBL" id="CP036339">
    <property type="protein sequence ID" value="QDT71709.1"/>
    <property type="molecule type" value="Genomic_DNA"/>
</dbReference>
<dbReference type="Pfam" id="PF00293">
    <property type="entry name" value="NUDIX"/>
    <property type="match status" value="1"/>
</dbReference>
<feature type="domain" description="Nudix hydrolase" evidence="3">
    <location>
        <begin position="1"/>
        <end position="145"/>
    </location>
</feature>
<keyword evidence="5" id="KW-1185">Reference proteome</keyword>
<evidence type="ECO:0000313" key="4">
    <source>
        <dbReference type="EMBL" id="QDT71709.1"/>
    </source>
</evidence>
<dbReference type="SUPFAM" id="SSF55811">
    <property type="entry name" value="Nudix"/>
    <property type="match status" value="1"/>
</dbReference>
<accession>A0A517TTL4</accession>
<sequence length="165" mass="18452">MLSFNSQGVQFNVRAAAVILEDGCLLLHRAEGDDIWVLPGGRVEPGEAAANATAREMMEETGQSIECEGLAFCVENFFKWQGQPSHELGYYFYASLPSGSRLSDKQRSHEAREGDQRLEYRWFEVTGLTKLALYPEFLRTARFDKQAPAQHVVQGIPDQRPAGDA</sequence>
<dbReference type="OrthoDB" id="9804442at2"/>
<dbReference type="PANTHER" id="PTHR43046">
    <property type="entry name" value="GDP-MANNOSE MANNOSYL HYDROLASE"/>
    <property type="match status" value="1"/>
</dbReference>
<organism evidence="4 5">
    <name type="scientific">Lacipirellula limnantheis</name>
    <dbReference type="NCBI Taxonomy" id="2528024"/>
    <lineage>
        <taxon>Bacteria</taxon>
        <taxon>Pseudomonadati</taxon>
        <taxon>Planctomycetota</taxon>
        <taxon>Planctomycetia</taxon>
        <taxon>Pirellulales</taxon>
        <taxon>Lacipirellulaceae</taxon>
        <taxon>Lacipirellula</taxon>
    </lineage>
</organism>
<dbReference type="InterPro" id="IPR015797">
    <property type="entry name" value="NUDIX_hydrolase-like_dom_sf"/>
</dbReference>
<dbReference type="Gene3D" id="3.90.79.10">
    <property type="entry name" value="Nucleoside Triphosphate Pyrophosphohydrolase"/>
    <property type="match status" value="1"/>
</dbReference>
<dbReference type="Proteomes" id="UP000317909">
    <property type="component" value="Chromosome"/>
</dbReference>
<evidence type="ECO:0000259" key="3">
    <source>
        <dbReference type="PROSITE" id="PS51462"/>
    </source>
</evidence>
<dbReference type="RefSeq" id="WP_145431194.1">
    <property type="nucleotide sequence ID" value="NZ_CP036339.1"/>
</dbReference>
<dbReference type="CDD" id="cd04688">
    <property type="entry name" value="NUDIX_Hydrolase"/>
    <property type="match status" value="1"/>
</dbReference>